<gene>
    <name evidence="9" type="primary">LOC106171808</name>
</gene>
<evidence type="ECO:0000256" key="6">
    <source>
        <dbReference type="SAM" id="Phobius"/>
    </source>
</evidence>
<feature type="region of interest" description="Disordered" evidence="5">
    <location>
        <begin position="488"/>
        <end position="535"/>
    </location>
</feature>
<feature type="compositionally biased region" description="Basic and acidic residues" evidence="5">
    <location>
        <begin position="419"/>
        <end position="428"/>
    </location>
</feature>
<dbReference type="InParanoid" id="A0A1S3JBF4"/>
<dbReference type="GeneID" id="106171808"/>
<accession>A0A1S3JBF4</accession>
<evidence type="ECO:0000256" key="2">
    <source>
        <dbReference type="ARBA" id="ARBA00022692"/>
    </source>
</evidence>
<feature type="compositionally biased region" description="Acidic residues" evidence="5">
    <location>
        <begin position="516"/>
        <end position="535"/>
    </location>
</feature>
<evidence type="ECO:0000313" key="9">
    <source>
        <dbReference type="RefSeq" id="XP_013407732.1"/>
    </source>
</evidence>
<feature type="region of interest" description="Disordered" evidence="5">
    <location>
        <begin position="402"/>
        <end position="452"/>
    </location>
</feature>
<dbReference type="AlphaFoldDB" id="A0A1S3JBF4"/>
<evidence type="ECO:0000256" key="1">
    <source>
        <dbReference type="ARBA" id="ARBA00004141"/>
    </source>
</evidence>
<evidence type="ECO:0000256" key="5">
    <source>
        <dbReference type="SAM" id="MobiDB-lite"/>
    </source>
</evidence>
<dbReference type="Proteomes" id="UP000085678">
    <property type="component" value="Unplaced"/>
</dbReference>
<feature type="region of interest" description="Disordered" evidence="5">
    <location>
        <begin position="275"/>
        <end position="309"/>
    </location>
</feature>
<comment type="subcellular location">
    <subcellularLocation>
        <location evidence="1">Membrane</location>
        <topology evidence="1">Multi-pass membrane protein</topology>
    </subcellularLocation>
</comment>
<dbReference type="PANTHER" id="PTHR20952">
    <property type="entry name" value="ADP-RIBOSYLATION-LIKE FACTOR 6-INTERACTING PROTEIN"/>
    <property type="match status" value="1"/>
</dbReference>
<keyword evidence="8" id="KW-1185">Reference proteome</keyword>
<reference evidence="9" key="1">
    <citation type="submission" date="2025-08" db="UniProtKB">
        <authorList>
            <consortium name="RefSeq"/>
        </authorList>
    </citation>
    <scope>IDENTIFICATION</scope>
    <source>
        <tissue evidence="9">Gonads</tissue>
    </source>
</reference>
<dbReference type="OrthoDB" id="6284991at2759"/>
<feature type="domain" description="RETREG1-3/ARL6IP-like N-terminal reticulon-homology" evidence="7">
    <location>
        <begin position="44"/>
        <end position="225"/>
    </location>
</feature>
<dbReference type="KEGG" id="lak:106171808"/>
<evidence type="ECO:0000256" key="3">
    <source>
        <dbReference type="ARBA" id="ARBA00022989"/>
    </source>
</evidence>
<feature type="region of interest" description="Disordered" evidence="5">
    <location>
        <begin position="231"/>
        <end position="263"/>
    </location>
</feature>
<evidence type="ECO:0000313" key="8">
    <source>
        <dbReference type="Proteomes" id="UP000085678"/>
    </source>
</evidence>
<dbReference type="Pfam" id="PF24456">
    <property type="entry name" value="RHD_RETREG1-3"/>
    <property type="match status" value="1"/>
</dbReference>
<name>A0A1S3JBF4_LINAN</name>
<feature type="transmembrane region" description="Helical" evidence="6">
    <location>
        <begin position="189"/>
        <end position="208"/>
    </location>
</feature>
<dbReference type="RefSeq" id="XP_013407732.1">
    <property type="nucleotide sequence ID" value="XM_013552278.1"/>
</dbReference>
<feature type="transmembrane region" description="Helical" evidence="6">
    <location>
        <begin position="165"/>
        <end position="183"/>
    </location>
</feature>
<keyword evidence="4 6" id="KW-0472">Membrane</keyword>
<proteinExistence type="predicted"/>
<dbReference type="InterPro" id="IPR057282">
    <property type="entry name" value="RETREG1-3-like_RHD"/>
</dbReference>
<protein>
    <submittedName>
        <fullName evidence="9">Reticulophagy regulator 3</fullName>
    </submittedName>
</protein>
<evidence type="ECO:0000256" key="4">
    <source>
        <dbReference type="ARBA" id="ARBA00023136"/>
    </source>
</evidence>
<dbReference type="GO" id="GO:0016020">
    <property type="term" value="C:membrane"/>
    <property type="evidence" value="ECO:0007669"/>
    <property type="project" value="UniProtKB-SubCell"/>
</dbReference>
<dbReference type="PANTHER" id="PTHR20952:SF4">
    <property type="entry name" value="RETICULOPHAGY REGULATOR 2"/>
    <property type="match status" value="1"/>
</dbReference>
<keyword evidence="2 6" id="KW-0812">Transmembrane</keyword>
<keyword evidence="3 6" id="KW-1133">Transmembrane helix</keyword>
<sequence>MMAADTADGFLGAFLRPLMGDLQAEEIQRRVSYKEQKLRDLLNSIEPHVMHAQSILVWEKPGQSAVMLLGVNVVFWLATTTCIRAFCLLAITAMLFFLLDTWQNHIWPEIKAPPSPGEDTDSWVSVQPHLMSVPEISRYAAEMWVTASVYSHLLWNMRKRHPGKFCILICTGSFCLAGIGHYIPGIMISYIIVMSILLWPCVVYHNLLQKFYIHIEPMMMKMEYKLKIRRRKTRKSRTKSPVDPSKDRAETDSDSDIDAFTPTTDPEITAALARAITDSEDETSSPSVLTPRLSREPSFANSDTDEVERDRTIHESSLLHGLQQMPAFDDNSVDESLSVGLHFTPRDGAAVDTIGAGQTQTTAAAAAAMTFISSHFNHEESDDDEIGGSIAQGLVFPDIDAADLSDRSSPVGDDALMDDGDHSPHEADVSEDEVDSNVETASHAKEKVRSKHVAQSGLVGKAGDMVGRTFSSVASSAWAGLSRLGGTVLDATTGSKGTKAKPAEAMSRESSNSDLGDFEILDEMDLDNYEEEKNK</sequence>
<dbReference type="InterPro" id="IPR052114">
    <property type="entry name" value="ER_autophagy_membrane_reg"/>
</dbReference>
<dbReference type="CDD" id="cd22558">
    <property type="entry name" value="RETR_RHD"/>
    <property type="match status" value="1"/>
</dbReference>
<evidence type="ECO:0000259" key="7">
    <source>
        <dbReference type="Pfam" id="PF24456"/>
    </source>
</evidence>
<dbReference type="GO" id="GO:0005783">
    <property type="term" value="C:endoplasmic reticulum"/>
    <property type="evidence" value="ECO:0007669"/>
    <property type="project" value="UniProtKB-ARBA"/>
</dbReference>
<organism evidence="8 9">
    <name type="scientific">Lingula anatina</name>
    <name type="common">Brachiopod</name>
    <name type="synonym">Lingula unguis</name>
    <dbReference type="NCBI Taxonomy" id="7574"/>
    <lineage>
        <taxon>Eukaryota</taxon>
        <taxon>Metazoa</taxon>
        <taxon>Spiralia</taxon>
        <taxon>Lophotrochozoa</taxon>
        <taxon>Brachiopoda</taxon>
        <taxon>Linguliformea</taxon>
        <taxon>Lingulata</taxon>
        <taxon>Lingulida</taxon>
        <taxon>Linguloidea</taxon>
        <taxon>Lingulidae</taxon>
        <taxon>Lingula</taxon>
    </lineage>
</organism>
<dbReference type="STRING" id="7574.A0A1S3JBF4"/>
<feature type="transmembrane region" description="Helical" evidence="6">
    <location>
        <begin position="73"/>
        <end position="99"/>
    </location>
</feature>